<accession>V9PX25</accession>
<organism evidence="1">
    <name type="scientific">Escherichia coli</name>
    <dbReference type="NCBI Taxonomy" id="562"/>
    <lineage>
        <taxon>Bacteria</taxon>
        <taxon>Pseudomonadati</taxon>
        <taxon>Pseudomonadota</taxon>
        <taxon>Gammaproteobacteria</taxon>
        <taxon>Enterobacterales</taxon>
        <taxon>Enterobacteriaceae</taxon>
        <taxon>Escherichia</taxon>
    </lineage>
</organism>
<feature type="non-terminal residue" evidence="1">
    <location>
        <position position="27"/>
    </location>
</feature>
<gene>
    <name evidence="1" type="primary">ecpR</name>
</gene>
<dbReference type="AlphaFoldDB" id="V9PX25"/>
<proteinExistence type="predicted"/>
<name>V9PX25_ECOLX</name>
<protein>
    <submittedName>
        <fullName evidence="1">Fimbrial transcriptional regulator</fullName>
    </submittedName>
</protein>
<sequence>MTWQNDYSRDYEVKNHMECQNRSDKYI</sequence>
<dbReference type="EMBL" id="KF907799">
    <property type="protein sequence ID" value="AHB79166.1"/>
    <property type="molecule type" value="Genomic_DNA"/>
</dbReference>
<reference evidence="1" key="1">
    <citation type="journal article" date="2014" name="PLoS ONE">
        <title>Evaluation of the Prevalence and Production of Escherichia coli Common Pilus among Avian Pathogenic E. coli and Its Role in Virulence.</title>
        <authorList>
            <person name="Stacy A.K."/>
            <person name="Mitchell N.M."/>
            <person name="Maddux J.T."/>
            <person name="De la Cruz M.A."/>
            <person name="Duran L."/>
            <person name="Giron J.A."/>
            <person name="3rd R.C."/>
            <person name="Mellata M."/>
        </authorList>
    </citation>
    <scope>NUCLEOTIDE SEQUENCE</scope>
    <source>
        <strain evidence="1">16423</strain>
    </source>
</reference>
<evidence type="ECO:0000313" key="1">
    <source>
        <dbReference type="EMBL" id="AHB79166.1"/>
    </source>
</evidence>